<dbReference type="AlphaFoldDB" id="A0A2P2E1R5"/>
<organism evidence="1 2">
    <name type="scientific">Leptospira ryugenii</name>
    <dbReference type="NCBI Taxonomy" id="1917863"/>
    <lineage>
        <taxon>Bacteria</taxon>
        <taxon>Pseudomonadati</taxon>
        <taxon>Spirochaetota</taxon>
        <taxon>Spirochaetia</taxon>
        <taxon>Leptospirales</taxon>
        <taxon>Leptospiraceae</taxon>
        <taxon>Leptospira</taxon>
    </lineage>
</organism>
<dbReference type="InterPro" id="IPR042099">
    <property type="entry name" value="ANL_N_sf"/>
</dbReference>
<name>A0A2P2E1R5_9LEPT</name>
<accession>A0A2P2E1R5</accession>
<reference evidence="1 2" key="1">
    <citation type="submission" date="2018-02" db="EMBL/GenBank/DDBJ databases">
        <title>Novel Leptospira species isolated from soil and water in Japan.</title>
        <authorList>
            <person name="Nakao R."/>
            <person name="Masuzawa T."/>
        </authorList>
    </citation>
    <scope>NUCLEOTIDE SEQUENCE [LARGE SCALE GENOMIC DNA]</scope>
    <source>
        <strain evidence="1 2">YH101</strain>
    </source>
</reference>
<protein>
    <submittedName>
        <fullName evidence="1">Uncharacterized protein</fullName>
    </submittedName>
</protein>
<dbReference type="SUPFAM" id="SSF56801">
    <property type="entry name" value="Acetyl-CoA synthetase-like"/>
    <property type="match status" value="1"/>
</dbReference>
<dbReference type="RefSeq" id="WP_108976859.1">
    <property type="nucleotide sequence ID" value="NZ_BFBB01000007.1"/>
</dbReference>
<sequence>MDPSPYFQNTPLMKQEWFSSLQKTLYSRYAPKWNAIIGDRIQEEDLGFIQDFETKLYQGRELVGNFSLILSWLRSIRFFSPFFYERLKGIALPEGFECIPFMTREDLQEQITDILPEPQSLSRMIINPSSGTTGRPILAPNHPKSIGCYVPLIEYSLFRHGVSNPHDFLKTSAIQLCNQNKTIVYATCHSLAGGAKFAKINLKQSEWPNPDDWNLFIQEESPCFLSGDPYSFESAMRFGLRYKPKAIHSTASELTNNLYKKLKEHFDCPIINFYSSNETGPIAYSCPNDPSTMHLISPDIYLELIQDGEPSQRGEVTVSGGRNPFLPLLRYKTGDWGEWVKEPCLCGEKSPRIRLLEGRRPVFFTDTKGQLVNPIDISRILRQDPNILRHQFIETKEGTYEIHLSILGILSKEAESLLRKEFLHLLGQDAEIHIMPDLDRKESKSLVFINERND</sequence>
<comment type="caution">
    <text evidence="1">The sequence shown here is derived from an EMBL/GenBank/DDBJ whole genome shotgun (WGS) entry which is preliminary data.</text>
</comment>
<evidence type="ECO:0000313" key="1">
    <source>
        <dbReference type="EMBL" id="GBF50810.1"/>
    </source>
</evidence>
<keyword evidence="2" id="KW-1185">Reference proteome</keyword>
<dbReference type="Gene3D" id="3.40.50.12780">
    <property type="entry name" value="N-terminal domain of ligase-like"/>
    <property type="match status" value="1"/>
</dbReference>
<dbReference type="PANTHER" id="PTHR36932:SF1">
    <property type="entry name" value="CAPSULAR POLYSACCHARIDE BIOSYNTHESIS PROTEIN"/>
    <property type="match status" value="1"/>
</dbReference>
<proteinExistence type="predicted"/>
<dbReference type="EMBL" id="BFBB01000007">
    <property type="protein sequence ID" value="GBF50810.1"/>
    <property type="molecule type" value="Genomic_DNA"/>
</dbReference>
<gene>
    <name evidence="1" type="ORF">LPTSP4_23370</name>
</gene>
<dbReference type="OrthoDB" id="580775at2"/>
<dbReference type="PANTHER" id="PTHR36932">
    <property type="entry name" value="CAPSULAR POLYSACCHARIDE BIOSYNTHESIS PROTEIN"/>
    <property type="match status" value="1"/>
</dbReference>
<dbReference type="Proteomes" id="UP000245133">
    <property type="component" value="Unassembled WGS sequence"/>
</dbReference>
<dbReference type="InterPro" id="IPR053158">
    <property type="entry name" value="CapK_Type1_Caps_Biosynth"/>
</dbReference>
<evidence type="ECO:0000313" key="2">
    <source>
        <dbReference type="Proteomes" id="UP000245133"/>
    </source>
</evidence>